<dbReference type="AlphaFoldDB" id="A0A9P5UBS4"/>
<keyword evidence="4 6" id="KW-0460">Magnesium</keyword>
<dbReference type="PANTHER" id="PTHR35201">
    <property type="entry name" value="TERPENE SYNTHASE"/>
    <property type="match status" value="1"/>
</dbReference>
<comment type="similarity">
    <text evidence="2 6">Belongs to the terpene synthase family.</text>
</comment>
<dbReference type="Gene3D" id="1.10.600.10">
    <property type="entry name" value="Farnesyl Diphosphate Synthase"/>
    <property type="match status" value="1"/>
</dbReference>
<reference evidence="7" key="1">
    <citation type="submission" date="2020-11" db="EMBL/GenBank/DDBJ databases">
        <authorList>
            <consortium name="DOE Joint Genome Institute"/>
            <person name="Ahrendt S."/>
            <person name="Riley R."/>
            <person name="Andreopoulos W."/>
            <person name="Labutti K."/>
            <person name="Pangilinan J."/>
            <person name="Ruiz-Duenas F.J."/>
            <person name="Barrasa J.M."/>
            <person name="Sanchez-Garcia M."/>
            <person name="Camarero S."/>
            <person name="Miyauchi S."/>
            <person name="Serrano A."/>
            <person name="Linde D."/>
            <person name="Babiker R."/>
            <person name="Drula E."/>
            <person name="Ayuso-Fernandez I."/>
            <person name="Pacheco R."/>
            <person name="Padilla G."/>
            <person name="Ferreira P."/>
            <person name="Barriuso J."/>
            <person name="Kellner H."/>
            <person name="Castanera R."/>
            <person name="Alfaro M."/>
            <person name="Ramirez L."/>
            <person name="Pisabarro A.G."/>
            <person name="Kuo A."/>
            <person name="Tritt A."/>
            <person name="Lipzen A."/>
            <person name="He G."/>
            <person name="Yan M."/>
            <person name="Ng V."/>
            <person name="Cullen D."/>
            <person name="Martin F."/>
            <person name="Rosso M.-N."/>
            <person name="Henrissat B."/>
            <person name="Hibbett D."/>
            <person name="Martinez A.T."/>
            <person name="Grigoriev I.V."/>
        </authorList>
    </citation>
    <scope>NUCLEOTIDE SEQUENCE</scope>
    <source>
        <strain evidence="7">AH 40177</strain>
    </source>
</reference>
<dbReference type="SFLD" id="SFLDG01020">
    <property type="entry name" value="Terpene_Cyclase_Like_2"/>
    <property type="match status" value="1"/>
</dbReference>
<evidence type="ECO:0000256" key="6">
    <source>
        <dbReference type="RuleBase" id="RU366034"/>
    </source>
</evidence>
<dbReference type="InterPro" id="IPR008949">
    <property type="entry name" value="Isoprenoid_synthase_dom_sf"/>
</dbReference>
<evidence type="ECO:0000256" key="2">
    <source>
        <dbReference type="ARBA" id="ARBA00006333"/>
    </source>
</evidence>
<dbReference type="Proteomes" id="UP000772434">
    <property type="component" value="Unassembled WGS sequence"/>
</dbReference>
<accession>A0A9P5UBS4</accession>
<name>A0A9P5UBS4_9AGAR</name>
<dbReference type="InterPro" id="IPR034686">
    <property type="entry name" value="Terpene_cyclase-like_2"/>
</dbReference>
<evidence type="ECO:0000256" key="3">
    <source>
        <dbReference type="ARBA" id="ARBA00022723"/>
    </source>
</evidence>
<dbReference type="EMBL" id="JADNRY010000018">
    <property type="protein sequence ID" value="KAF9073382.1"/>
    <property type="molecule type" value="Genomic_DNA"/>
</dbReference>
<dbReference type="PANTHER" id="PTHR35201:SF4">
    <property type="entry name" value="BETA-PINACENE SYNTHASE-RELATED"/>
    <property type="match status" value="1"/>
</dbReference>
<keyword evidence="3 6" id="KW-0479">Metal-binding</keyword>
<evidence type="ECO:0000256" key="1">
    <source>
        <dbReference type="ARBA" id="ARBA00001946"/>
    </source>
</evidence>
<dbReference type="Pfam" id="PF19086">
    <property type="entry name" value="Terpene_syn_C_2"/>
    <property type="match status" value="1"/>
</dbReference>
<comment type="caution">
    <text evidence="7">The sequence shown here is derived from an EMBL/GenBank/DDBJ whole genome shotgun (WGS) entry which is preliminary data.</text>
</comment>
<dbReference type="OrthoDB" id="6486656at2759"/>
<evidence type="ECO:0000313" key="7">
    <source>
        <dbReference type="EMBL" id="KAF9073382.1"/>
    </source>
</evidence>
<gene>
    <name evidence="7" type="ORF">BDP27DRAFT_1381732</name>
</gene>
<dbReference type="SFLD" id="SFLDS00005">
    <property type="entry name" value="Isoprenoid_Synthase_Type_I"/>
    <property type="match status" value="1"/>
</dbReference>
<keyword evidence="8" id="KW-1185">Reference proteome</keyword>
<protein>
    <recommendedName>
        <fullName evidence="6">Terpene synthase</fullName>
        <ecNumber evidence="6">4.2.3.-</ecNumber>
    </recommendedName>
</protein>
<dbReference type="GO" id="GO:0046872">
    <property type="term" value="F:metal ion binding"/>
    <property type="evidence" value="ECO:0007669"/>
    <property type="project" value="UniProtKB-KW"/>
</dbReference>
<dbReference type="GO" id="GO:0008299">
    <property type="term" value="P:isoprenoid biosynthetic process"/>
    <property type="evidence" value="ECO:0007669"/>
    <property type="project" value="UniProtKB-ARBA"/>
</dbReference>
<evidence type="ECO:0000313" key="8">
    <source>
        <dbReference type="Proteomes" id="UP000772434"/>
    </source>
</evidence>
<proteinExistence type="inferred from homology"/>
<keyword evidence="5 6" id="KW-0456">Lyase</keyword>
<evidence type="ECO:0000256" key="5">
    <source>
        <dbReference type="ARBA" id="ARBA00023239"/>
    </source>
</evidence>
<sequence length="374" mass="43700">MSPKTQAVNKFYLPDILAKWPWPRHMNPAYEEQKALSSAWLRSFNAFDPSSQKAFDLCDFDLLAAYGFPLADPARLRSGCDLMNCFFMFDEYSDIAEPDVVRKQVDIIMDAIRHPHIPRPKGEFIGGEVHRQFWEFASKGATPTAQRRFIETYQLYVNSVLQQAIDRADNHIRNVNSYFQVRRDTIGAKPSFVLLEFTMDIPDKIMQHPVIHELRIGCVDMVIIENDIYSYNIEQAHGDDLHNLVTIVMNQYNLDLQGAMDWIGRYTEEITDRSLRIYRNLPDWGPVINPQIRRYCDGLCNWVRANDAWSFDSWRYFRGKGPEIEKTRWVELMPKEEATIPSPTTRKRNAKKKVCKVVISMFLPLRIRPSHFTL</sequence>
<dbReference type="SUPFAM" id="SSF48576">
    <property type="entry name" value="Terpenoid synthases"/>
    <property type="match status" value="1"/>
</dbReference>
<dbReference type="EC" id="4.2.3.-" evidence="6"/>
<organism evidence="7 8">
    <name type="scientific">Rhodocollybia butyracea</name>
    <dbReference type="NCBI Taxonomy" id="206335"/>
    <lineage>
        <taxon>Eukaryota</taxon>
        <taxon>Fungi</taxon>
        <taxon>Dikarya</taxon>
        <taxon>Basidiomycota</taxon>
        <taxon>Agaricomycotina</taxon>
        <taxon>Agaricomycetes</taxon>
        <taxon>Agaricomycetidae</taxon>
        <taxon>Agaricales</taxon>
        <taxon>Marasmiineae</taxon>
        <taxon>Omphalotaceae</taxon>
        <taxon>Rhodocollybia</taxon>
    </lineage>
</organism>
<comment type="cofactor">
    <cofactor evidence="1 6">
        <name>Mg(2+)</name>
        <dbReference type="ChEBI" id="CHEBI:18420"/>
    </cofactor>
</comment>
<evidence type="ECO:0000256" key="4">
    <source>
        <dbReference type="ARBA" id="ARBA00022842"/>
    </source>
</evidence>
<dbReference type="GO" id="GO:0010333">
    <property type="term" value="F:terpene synthase activity"/>
    <property type="evidence" value="ECO:0007669"/>
    <property type="project" value="InterPro"/>
</dbReference>